<gene>
    <name evidence="2" type="ORF">JTE90_007825</name>
</gene>
<dbReference type="EMBL" id="JAFNEN010000074">
    <property type="protein sequence ID" value="KAG8196085.1"/>
    <property type="molecule type" value="Genomic_DNA"/>
</dbReference>
<feature type="domain" description="Prolyl 4-hydroxylase alpha subunit Fe(2+) 2OG dioxygenase" evidence="1">
    <location>
        <begin position="126"/>
        <end position="212"/>
    </location>
</feature>
<sequence>MNNLKLKRIASALLEGDEDPENEKAYFSETEFAASDINVKVEGIGTIPLPLTISCIEKLIAISSKAKFGLREQTIVDENVRNTHEIAAEKLHVIIEESAMTQTLNKIREELGLHNTSVLSPHLHNMLIYGRGHFFKLHQDTEKMNNMVATFVVVLPSAHIGGDLVIYQGEKKHVFSTENIDEQGVKSIAFYTDCLHEVEKLKDGFRVALTFNLVLDSKEAVSDQVNRRLKIAIQKYFSGDDNTQKPQKLVYFLNHEYSAQGLKWRLLKGSDRVNANSILNVAKSLHLVPYLALVEIHQTFEDEDDYYTQGSASPELYETNTTLSHWVDASSIKLQYDKITVNEDEICWTKDMESFEPYNTERSGYTGNAGCTKDYWYRRAAVVLWSESIQIAMNFSLGHKTALIDLHKLTRVPGNENLIMDTILKAGEYFYKDINKTENFIKCTDIAIYLHDPEAATKIFARFSRAIVTVSTAESLTKLMLEYGVDWCIAALKCWGSRTYNFEIDNVDLFIQTFMQNKGDAKIAELLLEQQTVIRDDAATTMRHLQPMRIDKRIEKLQQMFKACEVIQSVPILFKFIELVKANPKKYPFVELTDLFLKLEGEIGADFYAHFEPLKVYLLGAVDAELALGDHCDSDWSLEIDSRKINCNCELCSEAIRFLTSKTAVMKRWPLRQDLRKHLSFALRGFYLPIDITEEKTGSPHKLIVTKKPSIHADAKQRYQKVLRCQQELTAHKFWIQL</sequence>
<evidence type="ECO:0000313" key="3">
    <source>
        <dbReference type="Proteomes" id="UP000827092"/>
    </source>
</evidence>
<comment type="caution">
    <text evidence="2">The sequence shown here is derived from an EMBL/GenBank/DDBJ whole genome shotgun (WGS) entry which is preliminary data.</text>
</comment>
<dbReference type="PANTHER" id="PTHR33099:SF7">
    <property type="entry name" value="MYND-TYPE DOMAIN-CONTAINING PROTEIN"/>
    <property type="match status" value="1"/>
</dbReference>
<dbReference type="AlphaFoldDB" id="A0AAV6VJ64"/>
<keyword evidence="3" id="KW-1185">Reference proteome</keyword>
<evidence type="ECO:0000313" key="2">
    <source>
        <dbReference type="EMBL" id="KAG8196085.1"/>
    </source>
</evidence>
<proteinExistence type="predicted"/>
<dbReference type="PANTHER" id="PTHR33099">
    <property type="entry name" value="FE2OG DIOXYGENASE DOMAIN-CONTAINING PROTEIN"/>
    <property type="match status" value="1"/>
</dbReference>
<accession>A0AAV6VJ64</accession>
<evidence type="ECO:0000259" key="1">
    <source>
        <dbReference type="Pfam" id="PF13640"/>
    </source>
</evidence>
<dbReference type="Gene3D" id="2.60.120.620">
    <property type="entry name" value="q2cbj1_9rhob like domain"/>
    <property type="match status" value="1"/>
</dbReference>
<dbReference type="Proteomes" id="UP000827092">
    <property type="component" value="Unassembled WGS sequence"/>
</dbReference>
<organism evidence="2 3">
    <name type="scientific">Oedothorax gibbosus</name>
    <dbReference type="NCBI Taxonomy" id="931172"/>
    <lineage>
        <taxon>Eukaryota</taxon>
        <taxon>Metazoa</taxon>
        <taxon>Ecdysozoa</taxon>
        <taxon>Arthropoda</taxon>
        <taxon>Chelicerata</taxon>
        <taxon>Arachnida</taxon>
        <taxon>Araneae</taxon>
        <taxon>Araneomorphae</taxon>
        <taxon>Entelegynae</taxon>
        <taxon>Araneoidea</taxon>
        <taxon>Linyphiidae</taxon>
        <taxon>Erigoninae</taxon>
        <taxon>Oedothorax</taxon>
    </lineage>
</organism>
<dbReference type="InterPro" id="IPR044862">
    <property type="entry name" value="Pro_4_hyd_alph_FE2OG_OXY"/>
</dbReference>
<reference evidence="2 3" key="1">
    <citation type="journal article" date="2022" name="Nat. Ecol. Evol.">
        <title>A masculinizing supergene underlies an exaggerated male reproductive morph in a spider.</title>
        <authorList>
            <person name="Hendrickx F."/>
            <person name="De Corte Z."/>
            <person name="Sonet G."/>
            <person name="Van Belleghem S.M."/>
            <person name="Kostlbacher S."/>
            <person name="Vangestel C."/>
        </authorList>
    </citation>
    <scope>NUCLEOTIDE SEQUENCE [LARGE SCALE GENOMIC DNA]</scope>
    <source>
        <strain evidence="2">W744_W776</strain>
    </source>
</reference>
<dbReference type="Pfam" id="PF13640">
    <property type="entry name" value="2OG-FeII_Oxy_3"/>
    <property type="match status" value="1"/>
</dbReference>
<protein>
    <recommendedName>
        <fullName evidence="1">Prolyl 4-hydroxylase alpha subunit Fe(2+) 2OG dioxygenase domain-containing protein</fullName>
    </recommendedName>
</protein>
<name>A0AAV6VJ64_9ARAC</name>